<sequence>MVKNKMAEKTYANRAYSKIRDALLFFIVLSNKNKGINTNIEEYKNLYIYMACSLFRSEYSNARIILLANTLPGGNALSTKPTIYSDAKAKISDSKIIIYFL</sequence>
<organism evidence="1 2">
    <name type="scientific">Citrobacter koseri (strain ATCC BAA-895 / CDC 4225-83 / SGSC4696)</name>
    <dbReference type="NCBI Taxonomy" id="290338"/>
    <lineage>
        <taxon>Bacteria</taxon>
        <taxon>Pseudomonadati</taxon>
        <taxon>Pseudomonadota</taxon>
        <taxon>Gammaproteobacteria</taxon>
        <taxon>Enterobacterales</taxon>
        <taxon>Enterobacteriaceae</taxon>
        <taxon>Citrobacter</taxon>
    </lineage>
</organism>
<evidence type="ECO:0000313" key="2">
    <source>
        <dbReference type="Proteomes" id="UP000008148"/>
    </source>
</evidence>
<protein>
    <submittedName>
        <fullName evidence="1">Uncharacterized protein</fullName>
    </submittedName>
</protein>
<evidence type="ECO:0000313" key="1">
    <source>
        <dbReference type="EMBL" id="ABV11902.1"/>
    </source>
</evidence>
<dbReference type="AlphaFoldDB" id="A8AEI9"/>
<dbReference type="Proteomes" id="UP000008148">
    <property type="component" value="Chromosome"/>
</dbReference>
<gene>
    <name evidence="1" type="ordered locus">CKO_00750</name>
</gene>
<dbReference type="EMBL" id="CP000822">
    <property type="protein sequence ID" value="ABV11902.1"/>
    <property type="molecule type" value="Genomic_DNA"/>
</dbReference>
<proteinExistence type="predicted"/>
<reference evidence="1 2" key="1">
    <citation type="submission" date="2007-08" db="EMBL/GenBank/DDBJ databases">
        <authorList>
            <consortium name="The Citrobacter koseri Genome Sequencing Project"/>
            <person name="McClelland M."/>
            <person name="Sanderson E.K."/>
            <person name="Porwollik S."/>
            <person name="Spieth J."/>
            <person name="Clifton W.S."/>
            <person name="Latreille P."/>
            <person name="Courtney L."/>
            <person name="Wang C."/>
            <person name="Pepin K."/>
            <person name="Bhonagiri V."/>
            <person name="Nash W."/>
            <person name="Johnson M."/>
            <person name="Thiruvilangam P."/>
            <person name="Wilson R."/>
        </authorList>
    </citation>
    <scope>NUCLEOTIDE SEQUENCE [LARGE SCALE GENOMIC DNA]</scope>
    <source>
        <strain evidence="2">ATCC BAA-895 / CDC 4225-83 / SGSC4696</strain>
    </source>
</reference>
<dbReference type="HOGENOM" id="CLU_2286499_0_0_6"/>
<name>A8AEI9_CITK8</name>
<accession>A8AEI9</accession>
<dbReference type="KEGG" id="cko:CKO_00750"/>
<keyword evidence="2" id="KW-1185">Reference proteome</keyword>